<accession>A0A7E4W8Y5</accession>
<evidence type="ECO:0000256" key="1">
    <source>
        <dbReference type="ARBA" id="ARBA00004123"/>
    </source>
</evidence>
<evidence type="ECO:0000313" key="5">
    <source>
        <dbReference type="Proteomes" id="UP000492821"/>
    </source>
</evidence>
<comment type="subcellular location">
    <subcellularLocation>
        <location evidence="1">Nucleus</location>
    </subcellularLocation>
</comment>
<proteinExistence type="predicted"/>
<feature type="coiled-coil region" evidence="3">
    <location>
        <begin position="91"/>
        <end position="151"/>
    </location>
</feature>
<dbReference type="Pfam" id="PF05615">
    <property type="entry name" value="THOC7"/>
    <property type="match status" value="1"/>
</dbReference>
<dbReference type="InterPro" id="IPR008501">
    <property type="entry name" value="THOC7/Mft1"/>
</dbReference>
<dbReference type="Proteomes" id="UP000492821">
    <property type="component" value="Unassembled WGS sequence"/>
</dbReference>
<protein>
    <submittedName>
        <fullName evidence="6">THO complex subunit 7</fullName>
    </submittedName>
</protein>
<reference evidence="6" key="2">
    <citation type="submission" date="2020-10" db="UniProtKB">
        <authorList>
            <consortium name="WormBaseParasite"/>
        </authorList>
    </citation>
    <scope>IDENTIFICATION</scope>
</reference>
<evidence type="ECO:0000256" key="4">
    <source>
        <dbReference type="SAM" id="MobiDB-lite"/>
    </source>
</evidence>
<name>A0A7E4W8Y5_PANRE</name>
<feature type="region of interest" description="Disordered" evidence="4">
    <location>
        <begin position="181"/>
        <end position="211"/>
    </location>
</feature>
<sequence>MSTHELKKFVVDGNASGHERRLQVLRTFTWNLQSEKLCGKLSLRSRTVLNQTDSFFKKQLAVYRAAEQDFQGYEEDSQRMDALMSERKAALTSLQQKWREVNIEKQNQEKREALAQVVAALPSREESQAIIADLDRQRQLLAERERALNDKYEARKELLFPLGVNLAMVFAEFKEDVEARQKRIAAQKSHKEGSKTPFDDSGNSKTPEPGN</sequence>
<dbReference type="WBParaSite" id="Pan_g8492.t1">
    <property type="protein sequence ID" value="Pan_g8492.t1"/>
    <property type="gene ID" value="Pan_g8492"/>
</dbReference>
<evidence type="ECO:0000256" key="3">
    <source>
        <dbReference type="SAM" id="Coils"/>
    </source>
</evidence>
<organism evidence="5 6">
    <name type="scientific">Panagrellus redivivus</name>
    <name type="common">Microworm</name>
    <dbReference type="NCBI Taxonomy" id="6233"/>
    <lineage>
        <taxon>Eukaryota</taxon>
        <taxon>Metazoa</taxon>
        <taxon>Ecdysozoa</taxon>
        <taxon>Nematoda</taxon>
        <taxon>Chromadorea</taxon>
        <taxon>Rhabditida</taxon>
        <taxon>Tylenchina</taxon>
        <taxon>Panagrolaimomorpha</taxon>
        <taxon>Panagrolaimoidea</taxon>
        <taxon>Panagrolaimidae</taxon>
        <taxon>Panagrellus</taxon>
    </lineage>
</organism>
<reference evidence="5" key="1">
    <citation type="journal article" date="2013" name="Genetics">
        <title>The draft genome and transcriptome of Panagrellus redivivus are shaped by the harsh demands of a free-living lifestyle.</title>
        <authorList>
            <person name="Srinivasan J."/>
            <person name="Dillman A.R."/>
            <person name="Macchietto M.G."/>
            <person name="Heikkinen L."/>
            <person name="Lakso M."/>
            <person name="Fracchia K.M."/>
            <person name="Antoshechkin I."/>
            <person name="Mortazavi A."/>
            <person name="Wong G."/>
            <person name="Sternberg P.W."/>
        </authorList>
    </citation>
    <scope>NUCLEOTIDE SEQUENCE [LARGE SCALE GENOMIC DNA]</scope>
    <source>
        <strain evidence="5">MT8872</strain>
    </source>
</reference>
<dbReference type="AlphaFoldDB" id="A0A7E4W8Y5"/>
<evidence type="ECO:0000256" key="2">
    <source>
        <dbReference type="ARBA" id="ARBA00023242"/>
    </source>
</evidence>
<dbReference type="GO" id="GO:0000445">
    <property type="term" value="C:THO complex part of transcription export complex"/>
    <property type="evidence" value="ECO:0007669"/>
    <property type="project" value="InterPro"/>
</dbReference>
<feature type="compositionally biased region" description="Polar residues" evidence="4">
    <location>
        <begin position="201"/>
        <end position="211"/>
    </location>
</feature>
<dbReference type="GO" id="GO:0006397">
    <property type="term" value="P:mRNA processing"/>
    <property type="evidence" value="ECO:0007669"/>
    <property type="project" value="InterPro"/>
</dbReference>
<keyword evidence="3" id="KW-0175">Coiled coil</keyword>
<evidence type="ECO:0000313" key="6">
    <source>
        <dbReference type="WBParaSite" id="Pan_g8492.t1"/>
    </source>
</evidence>
<feature type="compositionally biased region" description="Basic and acidic residues" evidence="4">
    <location>
        <begin position="189"/>
        <end position="198"/>
    </location>
</feature>
<keyword evidence="2" id="KW-0539">Nucleus</keyword>
<keyword evidence="5" id="KW-1185">Reference proteome</keyword>